<dbReference type="RefSeq" id="WP_055173551.1">
    <property type="nucleotide sequence ID" value="NZ_CZBX01000020.1"/>
</dbReference>
<evidence type="ECO:0000256" key="1">
    <source>
        <dbReference type="SAM" id="Coils"/>
    </source>
</evidence>
<keyword evidence="2" id="KW-0812">Transmembrane</keyword>
<keyword evidence="2" id="KW-0472">Membrane</keyword>
<dbReference type="InterPro" id="IPR010281">
    <property type="entry name" value="DUF885"/>
</dbReference>
<dbReference type="Pfam" id="PF05960">
    <property type="entry name" value="DUF885"/>
    <property type="match status" value="1"/>
</dbReference>
<reference evidence="3 4" key="1">
    <citation type="submission" date="2015-09" db="EMBL/GenBank/DDBJ databases">
        <authorList>
            <consortium name="Pathogen Informatics"/>
        </authorList>
    </citation>
    <scope>NUCLEOTIDE SEQUENCE [LARGE SCALE GENOMIC DNA]</scope>
    <source>
        <strain evidence="3 4">2789STDY5834889</strain>
    </source>
</reference>
<evidence type="ECO:0000256" key="2">
    <source>
        <dbReference type="SAM" id="Phobius"/>
    </source>
</evidence>
<dbReference type="Proteomes" id="UP000078383">
    <property type="component" value="Unassembled WGS sequence"/>
</dbReference>
<gene>
    <name evidence="3" type="ORF">ERS852502_02796</name>
</gene>
<feature type="coiled-coil region" evidence="1">
    <location>
        <begin position="320"/>
        <end position="350"/>
    </location>
</feature>
<organism evidence="3 4">
    <name type="scientific">[Ruminococcus] torques</name>
    <dbReference type="NCBI Taxonomy" id="33039"/>
    <lineage>
        <taxon>Bacteria</taxon>
        <taxon>Bacillati</taxon>
        <taxon>Bacillota</taxon>
        <taxon>Clostridia</taxon>
        <taxon>Lachnospirales</taxon>
        <taxon>Lachnospiraceae</taxon>
        <taxon>Mediterraneibacter</taxon>
    </lineage>
</organism>
<dbReference type="PANTHER" id="PTHR33361:SF2">
    <property type="entry name" value="DUF885 DOMAIN-CONTAINING PROTEIN"/>
    <property type="match status" value="1"/>
</dbReference>
<protein>
    <submittedName>
        <fullName evidence="3">Bacterial protein of uncharacterized function (DUF885)</fullName>
    </submittedName>
</protein>
<dbReference type="OrthoDB" id="9760040at2"/>
<sequence length="584" mass="67500">MLIQFWKRRKKQCVSIVCSISILFSSIFFLNGCEATFLEEKKSSKEAENERFTSFTEKLFCKEVAASQISLHYTLKEPEAYGIDKADTAYGTIQTDSTQIKTAAENIQQALYAFSYEKLNVKNRITYDLLKQYLRNLREEADYLYYEEPLNTVNGVQTQIPIVLSEYQFYDRTDVEAYLDVLSETRDYFQQIIAFEREKADKGLFLSDEMADQVLEQCNAFLAMGNGNYLYSTFVSRIGELQELSEKEKSDYIQQNARQMEEQVYPAYEDLIQAVEELKGKGTNEKGLCYFPEGRKYYEWYIQQSVGVTDTIQELEQLTRRQISEDITGMEEAVNEAKQAAAILEDEKAERILEKLKKGIGTAFPEIPKTSLRIKYVPEEMQEHLSPAFYMIPAIDYTEENVIYVNQIQMRDDLTLFTTLAHEGYPGHLYQTIFFESTDPDPIRSILNFGGYVEGWATYAEMCSYYLMPLSKTQAAILQKNSSVILALYALADMGIHYEGWSRMDTVEFYARYGIKDAKTVDKIYNLILGSPGNYLKYYIGYIKFLELKKEWIKSGNQSQKEFHKAVLSVGPAPFEIVGKYFSL</sequence>
<dbReference type="AlphaFoldDB" id="A0A175A490"/>
<dbReference type="PANTHER" id="PTHR33361">
    <property type="entry name" value="GLR0591 PROTEIN"/>
    <property type="match status" value="1"/>
</dbReference>
<dbReference type="EMBL" id="CZBX01000020">
    <property type="protein sequence ID" value="CUQ93122.1"/>
    <property type="molecule type" value="Genomic_DNA"/>
</dbReference>
<proteinExistence type="predicted"/>
<evidence type="ECO:0000313" key="4">
    <source>
        <dbReference type="Proteomes" id="UP000078383"/>
    </source>
</evidence>
<name>A0A175A490_9FIRM</name>
<evidence type="ECO:0000313" key="3">
    <source>
        <dbReference type="EMBL" id="CUQ93122.1"/>
    </source>
</evidence>
<feature type="transmembrane region" description="Helical" evidence="2">
    <location>
        <begin position="12"/>
        <end position="30"/>
    </location>
</feature>
<accession>A0A175A490</accession>
<keyword evidence="2" id="KW-1133">Transmembrane helix</keyword>
<keyword evidence="1" id="KW-0175">Coiled coil</keyword>